<accession>A0ACC0M883</accession>
<evidence type="ECO:0000313" key="1">
    <source>
        <dbReference type="EMBL" id="KAI8536777.1"/>
    </source>
</evidence>
<name>A0ACC0M883_RHOML</name>
<evidence type="ECO:0000313" key="2">
    <source>
        <dbReference type="Proteomes" id="UP001062846"/>
    </source>
</evidence>
<keyword evidence="2" id="KW-1185">Reference proteome</keyword>
<protein>
    <submittedName>
        <fullName evidence="1">Uncharacterized protein</fullName>
    </submittedName>
</protein>
<comment type="caution">
    <text evidence="1">The sequence shown here is derived from an EMBL/GenBank/DDBJ whole genome shotgun (WGS) entry which is preliminary data.</text>
</comment>
<reference evidence="1" key="1">
    <citation type="submission" date="2022-02" db="EMBL/GenBank/DDBJ databases">
        <title>Plant Genome Project.</title>
        <authorList>
            <person name="Zhang R.-G."/>
        </authorList>
    </citation>
    <scope>NUCLEOTIDE SEQUENCE</scope>
    <source>
        <strain evidence="1">AT1</strain>
    </source>
</reference>
<sequence>MGGIKHLPEAVHSSVRSGIILFDFARVVEELIFNSLDAGATKISVAVGVGTCYIKIVDNGVGITRDGLVLLGERYGDNDCKVTSTDTGTYCLVTSTEKKRIYLPATSKFDQLTETDAVTRSFGFRGEALSSISDVSLLEVITKAHGRPNGYRKVVKGCKCLYLGIDDGRQDVGTTVIVRDLFYNQPVRRRHIKSSTKKVLQSVKSCVLRIALIHPKVLFKVVDSESDEALFSTAPSSSTLSLLTSGFGIELSSSLHELSVSDGVLKLLGYMSTPCDTSSAKVFQYIYINSRYTCKGPIHKLLNQLATRFNYLDQQKDHIGTHNAKRSRSQTSATYILNLICPRSWYDITFEPSNTSVEFKDWFPVIGFIEKTVTRFWSEKLSYGYSLGHVSEEGNVRRDTDKTLSLEEDLPTKYEIPKRRREMQPEESDMMYYPKGNRFTHCNASEFEEQQTGLGFDCEVDFSFQSCDGSQAPDTNVFSVKDHFMQNELFAAEKSKDNTDLILDYSLENGHLNMAGDKTNGYTGSALSFDSAKIGNEVDNFSNYFTKPFLRYCSTWKSPDRESLVSSEGFDFQMDGLRTKQKRLERDQVDVGEMDDIDQRYAFGQRNHWLDEVADVSHYGSSDRPFDSEHSPVMSDSSFLTKSLGVQKFFGENALESCFKYDIGSRYDTLEEWEIRDHSFRFNDTIQNSSTHGNCSPPRWTNMYSDSKSCDSFSGDSRGICQQHKPYDAVYPEDLDVLSDDREWLCLDSHGKHNGNLHATSRHFSSAINRDKVENQKDKLTYHEKEYVCMKRPRRSHSAPPFYRDKKKFIALNNHLVMSDGKTKIHTASDDVPTSEETTELKYSQRSAGVCKLHSEPSSVEDQLIYTRPEKKAMDMSDFQDFTMEKKSEDHIDSMNSGEDIQDPSDSGIKWRKSCPSTAHVGKVRCAHNEDTVLDVSSGILHLAGDSLVPESINKNFLEDAQVLQQVDKKFIPVVGSGVLAIIDQHAADERIRLEELRQKVLSEGKKTVTFLDIEQKLVLPEIEYQLLHTYAEQIQSWGWLCNIHARGSKSFKKNLNLLHKQPTFVTLVAVPCILGVNLTDVDLLEFLQQLAETDGSSTIPPSVHRVLNFKACRGAIMFGDTLLPSECSLIVEELKQTSLCFQCAHGRPTTVPLVNLEALHKQIAKLGSWSGGSNGSWHGLRRHQLSLERASHRLGSAIGDG</sequence>
<organism evidence="1 2">
    <name type="scientific">Rhododendron molle</name>
    <name type="common">Chinese azalea</name>
    <name type="synonym">Azalea mollis</name>
    <dbReference type="NCBI Taxonomy" id="49168"/>
    <lineage>
        <taxon>Eukaryota</taxon>
        <taxon>Viridiplantae</taxon>
        <taxon>Streptophyta</taxon>
        <taxon>Embryophyta</taxon>
        <taxon>Tracheophyta</taxon>
        <taxon>Spermatophyta</taxon>
        <taxon>Magnoliopsida</taxon>
        <taxon>eudicotyledons</taxon>
        <taxon>Gunneridae</taxon>
        <taxon>Pentapetalae</taxon>
        <taxon>asterids</taxon>
        <taxon>Ericales</taxon>
        <taxon>Ericaceae</taxon>
        <taxon>Ericoideae</taxon>
        <taxon>Rhodoreae</taxon>
        <taxon>Rhododendron</taxon>
    </lineage>
</organism>
<proteinExistence type="predicted"/>
<dbReference type="Proteomes" id="UP001062846">
    <property type="component" value="Chromosome 10"/>
</dbReference>
<gene>
    <name evidence="1" type="ORF">RHMOL_Rhmol10G0283200</name>
</gene>
<dbReference type="EMBL" id="CM046397">
    <property type="protein sequence ID" value="KAI8536777.1"/>
    <property type="molecule type" value="Genomic_DNA"/>
</dbReference>